<dbReference type="Gene3D" id="1.20.1250.20">
    <property type="entry name" value="MFS general substrate transporter like domains"/>
    <property type="match status" value="1"/>
</dbReference>
<evidence type="ECO:0000313" key="10">
    <source>
        <dbReference type="EMBL" id="KAF2459471.1"/>
    </source>
</evidence>
<feature type="transmembrane region" description="Helical" evidence="9">
    <location>
        <begin position="446"/>
        <end position="468"/>
    </location>
</feature>
<proteinExistence type="inferred from homology"/>
<dbReference type="InterPro" id="IPR036259">
    <property type="entry name" value="MFS_trans_sf"/>
</dbReference>
<keyword evidence="3 7" id="KW-0813">Transport</keyword>
<dbReference type="GO" id="GO:0005886">
    <property type="term" value="C:plasma membrane"/>
    <property type="evidence" value="ECO:0007669"/>
    <property type="project" value="UniProtKB-ARBA"/>
</dbReference>
<feature type="transmembrane region" description="Helical" evidence="9">
    <location>
        <begin position="556"/>
        <end position="577"/>
    </location>
</feature>
<comment type="similarity">
    <text evidence="2 7">Belongs to the major facilitator superfamily. Proton-dependent oligopeptide transporter (POT/PTR) (TC 2.A.17) family.</text>
</comment>
<keyword evidence="4 7" id="KW-0812">Transmembrane</keyword>
<feature type="transmembrane region" description="Helical" evidence="9">
    <location>
        <begin position="246"/>
        <end position="268"/>
    </location>
</feature>
<feature type="transmembrane region" description="Helical" evidence="9">
    <location>
        <begin position="497"/>
        <end position="517"/>
    </location>
</feature>
<dbReference type="OrthoDB" id="8904098at2759"/>
<gene>
    <name evidence="10" type="ORF">BDY21DRAFT_282101</name>
</gene>
<feature type="transmembrane region" description="Helical" evidence="9">
    <location>
        <begin position="162"/>
        <end position="185"/>
    </location>
</feature>
<evidence type="ECO:0000313" key="11">
    <source>
        <dbReference type="Proteomes" id="UP000799766"/>
    </source>
</evidence>
<feature type="transmembrane region" description="Helical" evidence="9">
    <location>
        <begin position="529"/>
        <end position="550"/>
    </location>
</feature>
<dbReference type="Pfam" id="PF00854">
    <property type="entry name" value="PTR2"/>
    <property type="match status" value="1"/>
</dbReference>
<evidence type="ECO:0000256" key="6">
    <source>
        <dbReference type="ARBA" id="ARBA00023136"/>
    </source>
</evidence>
<evidence type="ECO:0000256" key="9">
    <source>
        <dbReference type="SAM" id="Phobius"/>
    </source>
</evidence>
<evidence type="ECO:0000256" key="7">
    <source>
        <dbReference type="RuleBase" id="RU003755"/>
    </source>
</evidence>
<evidence type="ECO:0000256" key="1">
    <source>
        <dbReference type="ARBA" id="ARBA00004141"/>
    </source>
</evidence>
<evidence type="ECO:0000256" key="2">
    <source>
        <dbReference type="ARBA" id="ARBA00005982"/>
    </source>
</evidence>
<keyword evidence="6 9" id="KW-0472">Membrane</keyword>
<evidence type="ECO:0000256" key="5">
    <source>
        <dbReference type="ARBA" id="ARBA00022989"/>
    </source>
</evidence>
<dbReference type="Proteomes" id="UP000799766">
    <property type="component" value="Unassembled WGS sequence"/>
</dbReference>
<keyword evidence="11" id="KW-1185">Reference proteome</keyword>
<keyword evidence="5 9" id="KW-1133">Transmembrane helix</keyword>
<protein>
    <submittedName>
        <fullName evidence="10">Oligopeptide transporter</fullName>
    </submittedName>
</protein>
<feature type="compositionally biased region" description="Polar residues" evidence="8">
    <location>
        <begin position="37"/>
        <end position="53"/>
    </location>
</feature>
<evidence type="ECO:0000256" key="3">
    <source>
        <dbReference type="ARBA" id="ARBA00022448"/>
    </source>
</evidence>
<dbReference type="InterPro" id="IPR018456">
    <property type="entry name" value="PTR2_symporter_CS"/>
</dbReference>
<feature type="transmembrane region" description="Helical" evidence="9">
    <location>
        <begin position="369"/>
        <end position="389"/>
    </location>
</feature>
<dbReference type="FunFam" id="1.20.1250.20:FF:000085">
    <property type="entry name" value="MFS peptide transporter Ptr2"/>
    <property type="match status" value="1"/>
</dbReference>
<reference evidence="10" key="1">
    <citation type="journal article" date="2020" name="Stud. Mycol.">
        <title>101 Dothideomycetes genomes: a test case for predicting lifestyles and emergence of pathogens.</title>
        <authorList>
            <person name="Haridas S."/>
            <person name="Albert R."/>
            <person name="Binder M."/>
            <person name="Bloem J."/>
            <person name="Labutti K."/>
            <person name="Salamov A."/>
            <person name="Andreopoulos B."/>
            <person name="Baker S."/>
            <person name="Barry K."/>
            <person name="Bills G."/>
            <person name="Bluhm B."/>
            <person name="Cannon C."/>
            <person name="Castanera R."/>
            <person name="Culley D."/>
            <person name="Daum C."/>
            <person name="Ezra D."/>
            <person name="Gonzalez J."/>
            <person name="Henrissat B."/>
            <person name="Kuo A."/>
            <person name="Liang C."/>
            <person name="Lipzen A."/>
            <person name="Lutzoni F."/>
            <person name="Magnuson J."/>
            <person name="Mondo S."/>
            <person name="Nolan M."/>
            <person name="Ohm R."/>
            <person name="Pangilinan J."/>
            <person name="Park H.-J."/>
            <person name="Ramirez L."/>
            <person name="Alfaro M."/>
            <person name="Sun H."/>
            <person name="Tritt A."/>
            <person name="Yoshinaga Y."/>
            <person name="Zwiers L.-H."/>
            <person name="Turgeon B."/>
            <person name="Goodwin S."/>
            <person name="Spatafora J."/>
            <person name="Crous P."/>
            <person name="Grigoriev I."/>
        </authorList>
    </citation>
    <scope>NUCLEOTIDE SEQUENCE</scope>
    <source>
        <strain evidence="10">ATCC 16933</strain>
    </source>
</reference>
<sequence>MSNQPLEVIEASKGDEPRLSVSSANRQPLDEKHAIESGSTTEAVSEGETSTVVESDPTEVELNTLQRISGKIPWTAYTIAFVELCERFSYYGTTAVFVNFIQRELPEGSTTGSAGTDGQAGALGMGQRASTGLTTFNQFWSYVMPLVGAYIADEYLGRYNTIMVAIACALVGHVILIVSALPPVIQNPDGAIAAFSVGLVIMGMGTGGFKSNISPLIAEQYKEETKVINKDGKRVIRDAEMTYSRIFLYFYFMINVGSLTGQIGMVYAEKYVGFWLSYLLPTIMFCFCPMVLYVCRKRYIRVRPEGSVLVKSLKVWNMAMKGRWSWSPVRTVKNMRVEGFWEPAKPSNVAVRPNWMTFDDQWVDEVRRGLKACVVFIWYPIYWLAYGQMVNNLVSQAATMDLDGVPNDVINNLNPISLIVFIPIFDRIVYPGLAKIGLHFTPLKRITCGFMVASCAMITAAVLQYYIYKLGPCGDQANSCVSDGETAPINVWAQTPAYVLIGISEIFASITGLEYAFTKAPSNMRSLVMAVYLFQNALSSAVAQALVPLADDPLLIWNYGVVAVLAFCAGCGFWLCFRRLDAEEDKLNMLPKAHMHADDSEKRDEHGEAAMHA</sequence>
<feature type="transmembrane region" description="Helical" evidence="9">
    <location>
        <begin position="274"/>
        <end position="295"/>
    </location>
</feature>
<accession>A0A6A6P652</accession>
<dbReference type="PROSITE" id="PS01023">
    <property type="entry name" value="PTR2_2"/>
    <property type="match status" value="1"/>
</dbReference>
<feature type="transmembrane region" description="Helical" evidence="9">
    <location>
        <begin position="409"/>
        <end position="425"/>
    </location>
</feature>
<evidence type="ECO:0000256" key="4">
    <source>
        <dbReference type="ARBA" id="ARBA00022692"/>
    </source>
</evidence>
<dbReference type="SUPFAM" id="SSF103473">
    <property type="entry name" value="MFS general substrate transporter"/>
    <property type="match status" value="1"/>
</dbReference>
<feature type="region of interest" description="Disordered" evidence="8">
    <location>
        <begin position="1"/>
        <end position="57"/>
    </location>
</feature>
<dbReference type="AlphaFoldDB" id="A0A6A6P652"/>
<evidence type="ECO:0000256" key="8">
    <source>
        <dbReference type="SAM" id="MobiDB-lite"/>
    </source>
</evidence>
<feature type="transmembrane region" description="Helical" evidence="9">
    <location>
        <begin position="191"/>
        <end position="209"/>
    </location>
</feature>
<dbReference type="GO" id="GO:0071916">
    <property type="term" value="F:dipeptide transmembrane transporter activity"/>
    <property type="evidence" value="ECO:0007669"/>
    <property type="project" value="UniProtKB-ARBA"/>
</dbReference>
<organism evidence="10 11">
    <name type="scientific">Lineolata rhizophorae</name>
    <dbReference type="NCBI Taxonomy" id="578093"/>
    <lineage>
        <taxon>Eukaryota</taxon>
        <taxon>Fungi</taxon>
        <taxon>Dikarya</taxon>
        <taxon>Ascomycota</taxon>
        <taxon>Pezizomycotina</taxon>
        <taxon>Dothideomycetes</taxon>
        <taxon>Dothideomycetes incertae sedis</taxon>
        <taxon>Lineolatales</taxon>
        <taxon>Lineolataceae</taxon>
        <taxon>Lineolata</taxon>
    </lineage>
</organism>
<comment type="subcellular location">
    <subcellularLocation>
        <location evidence="1 7">Membrane</location>
        <topology evidence="1 7">Multi-pass membrane protein</topology>
    </subcellularLocation>
</comment>
<name>A0A6A6P652_9PEZI</name>
<dbReference type="InterPro" id="IPR000109">
    <property type="entry name" value="POT_fam"/>
</dbReference>
<dbReference type="EMBL" id="MU001675">
    <property type="protein sequence ID" value="KAF2459471.1"/>
    <property type="molecule type" value="Genomic_DNA"/>
</dbReference>
<dbReference type="PANTHER" id="PTHR11654">
    <property type="entry name" value="OLIGOPEPTIDE TRANSPORTER-RELATED"/>
    <property type="match status" value="1"/>
</dbReference>